<dbReference type="Proteomes" id="UP000195569">
    <property type="component" value="Unassembled WGS sequence"/>
</dbReference>
<comment type="caution">
    <text evidence="1">The sequence shown here is derived from an EMBL/GenBank/DDBJ whole genome shotgun (WGS) entry which is preliminary data.</text>
</comment>
<sequence length="66" mass="6925">MLHAIAVRVHAHAHGDVGARARIAIAPGKFNLDAAPCPTLRTGPKIDAMGIQQLADITPRVPLKPS</sequence>
<proteinExistence type="predicted"/>
<dbReference type="EMBL" id="CYGY02000032">
    <property type="protein sequence ID" value="SIT42362.1"/>
    <property type="molecule type" value="Genomic_DNA"/>
</dbReference>
<accession>A0A1N7S5U3</accession>
<dbReference type="AlphaFoldDB" id="A0A1N7S5U3"/>
<evidence type="ECO:0000313" key="1">
    <source>
        <dbReference type="EMBL" id="SIT42362.1"/>
    </source>
</evidence>
<reference evidence="1" key="1">
    <citation type="submission" date="2016-12" db="EMBL/GenBank/DDBJ databases">
        <authorList>
            <person name="Moulin L."/>
        </authorList>
    </citation>
    <scope>NUCLEOTIDE SEQUENCE [LARGE SCALE GENOMIC DNA]</scope>
    <source>
        <strain evidence="1">STM 7183</strain>
    </source>
</reference>
<evidence type="ECO:0000313" key="2">
    <source>
        <dbReference type="Proteomes" id="UP000195569"/>
    </source>
</evidence>
<keyword evidence="2" id="KW-1185">Reference proteome</keyword>
<organism evidence="1 2">
    <name type="scientific">Paraburkholderia piptadeniae</name>
    <dbReference type="NCBI Taxonomy" id="1701573"/>
    <lineage>
        <taxon>Bacteria</taxon>
        <taxon>Pseudomonadati</taxon>
        <taxon>Pseudomonadota</taxon>
        <taxon>Betaproteobacteria</taxon>
        <taxon>Burkholderiales</taxon>
        <taxon>Burkholderiaceae</taxon>
        <taxon>Paraburkholderia</taxon>
    </lineage>
</organism>
<name>A0A1N7S5U3_9BURK</name>
<protein>
    <submittedName>
        <fullName evidence="1">Uncharacterized protein</fullName>
    </submittedName>
</protein>
<gene>
    <name evidence="1" type="ORF">BN2476_320077</name>
</gene>